<dbReference type="InterPro" id="IPR050744">
    <property type="entry name" value="AI-2_Isomerase_LsrG"/>
</dbReference>
<dbReference type="PANTHER" id="PTHR33336:SF3">
    <property type="entry name" value="ABM DOMAIN-CONTAINING PROTEIN"/>
    <property type="match status" value="1"/>
</dbReference>
<feature type="chain" id="PRO_5016239400" evidence="1">
    <location>
        <begin position="21"/>
        <end position="130"/>
    </location>
</feature>
<keyword evidence="4" id="KW-1185">Reference proteome</keyword>
<protein>
    <submittedName>
        <fullName evidence="3">Quinol monooxygenase YgiN</fullName>
    </submittedName>
</protein>
<keyword evidence="1" id="KW-0732">Signal</keyword>
<dbReference type="Proteomes" id="UP000249547">
    <property type="component" value="Unassembled WGS sequence"/>
</dbReference>
<feature type="signal peptide" evidence="1">
    <location>
        <begin position="1"/>
        <end position="20"/>
    </location>
</feature>
<organism evidence="3 4">
    <name type="scientific">Chitinophaga skermanii</name>
    <dbReference type="NCBI Taxonomy" id="331697"/>
    <lineage>
        <taxon>Bacteria</taxon>
        <taxon>Pseudomonadati</taxon>
        <taxon>Bacteroidota</taxon>
        <taxon>Chitinophagia</taxon>
        <taxon>Chitinophagales</taxon>
        <taxon>Chitinophagaceae</taxon>
        <taxon>Chitinophaga</taxon>
    </lineage>
</organism>
<comment type="caution">
    <text evidence="3">The sequence shown here is derived from an EMBL/GenBank/DDBJ whole genome shotgun (WGS) entry which is preliminary data.</text>
</comment>
<dbReference type="EMBL" id="QLLL01000004">
    <property type="protein sequence ID" value="RAJ05479.1"/>
    <property type="molecule type" value="Genomic_DNA"/>
</dbReference>
<dbReference type="Gene3D" id="3.30.70.100">
    <property type="match status" value="1"/>
</dbReference>
<feature type="domain" description="ABM" evidence="2">
    <location>
        <begin position="31"/>
        <end position="121"/>
    </location>
</feature>
<evidence type="ECO:0000313" key="4">
    <source>
        <dbReference type="Proteomes" id="UP000249547"/>
    </source>
</evidence>
<dbReference type="InterPro" id="IPR007138">
    <property type="entry name" value="ABM_dom"/>
</dbReference>
<dbReference type="AlphaFoldDB" id="A0A327QLP6"/>
<evidence type="ECO:0000259" key="2">
    <source>
        <dbReference type="PROSITE" id="PS51725"/>
    </source>
</evidence>
<dbReference type="PANTHER" id="PTHR33336">
    <property type="entry name" value="QUINOL MONOOXYGENASE YGIN-RELATED"/>
    <property type="match status" value="1"/>
</dbReference>
<gene>
    <name evidence="3" type="ORF">LX64_02637</name>
</gene>
<dbReference type="Pfam" id="PF03992">
    <property type="entry name" value="ABM"/>
    <property type="match status" value="1"/>
</dbReference>
<name>A0A327QLP6_9BACT</name>
<sequence>MKRIPSLFAILPLCLAACTAKPTKDAPPPQKVRLAKIIVDSTQLDAYKSFLQEEIEASINKEPGVITLYAVFEKEQPTHLTILEIYATEADYQAHVKTPHFLKYKNGTQNMVQHLELVEVDPLVPGLIKK</sequence>
<accession>A0A327QLP6</accession>
<dbReference type="SUPFAM" id="SSF54909">
    <property type="entry name" value="Dimeric alpha+beta barrel"/>
    <property type="match status" value="1"/>
</dbReference>
<dbReference type="GO" id="GO:0004497">
    <property type="term" value="F:monooxygenase activity"/>
    <property type="evidence" value="ECO:0007669"/>
    <property type="project" value="UniProtKB-KW"/>
</dbReference>
<dbReference type="PROSITE" id="PS51725">
    <property type="entry name" value="ABM"/>
    <property type="match status" value="1"/>
</dbReference>
<keyword evidence="3" id="KW-0560">Oxidoreductase</keyword>
<dbReference type="InterPro" id="IPR011008">
    <property type="entry name" value="Dimeric_a/b-barrel"/>
</dbReference>
<evidence type="ECO:0000256" key="1">
    <source>
        <dbReference type="SAM" id="SignalP"/>
    </source>
</evidence>
<reference evidence="3 4" key="1">
    <citation type="submission" date="2018-06" db="EMBL/GenBank/DDBJ databases">
        <title>Genomic Encyclopedia of Archaeal and Bacterial Type Strains, Phase II (KMG-II): from individual species to whole genera.</title>
        <authorList>
            <person name="Goeker M."/>
        </authorList>
    </citation>
    <scope>NUCLEOTIDE SEQUENCE [LARGE SCALE GENOMIC DNA]</scope>
    <source>
        <strain evidence="3 4">DSM 23857</strain>
    </source>
</reference>
<keyword evidence="3" id="KW-0503">Monooxygenase</keyword>
<proteinExistence type="predicted"/>
<evidence type="ECO:0000313" key="3">
    <source>
        <dbReference type="EMBL" id="RAJ05479.1"/>
    </source>
</evidence>